<gene>
    <name evidence="1" type="ORF">DKY63_29105</name>
</gene>
<proteinExistence type="predicted"/>
<sequence>MSGNNPISEPLQRLNLPPAVKVQTLKLLAPIHQAPNANELWRASDRATGFVLGLETVEALDVASIQALYEVFDAAATARRQEEPL</sequence>
<evidence type="ECO:0000313" key="2">
    <source>
        <dbReference type="Proteomes" id="UP000250299"/>
    </source>
</evidence>
<name>A0A2Z4RRR7_PSEPU</name>
<accession>A0A2Z4RRR7</accession>
<reference evidence="1 2" key="1">
    <citation type="submission" date="2018-05" db="EMBL/GenBank/DDBJ databases">
        <title>Whole genome sequence of Pseudomonas putida JBC17.</title>
        <authorList>
            <person name="Lee Y.H."/>
            <person name="David K."/>
        </authorList>
    </citation>
    <scope>NUCLEOTIDE SEQUENCE [LARGE SCALE GENOMIC DNA]</scope>
    <source>
        <strain evidence="1 2">JBC17</strain>
    </source>
</reference>
<dbReference type="EMBL" id="CP029693">
    <property type="protein sequence ID" value="AWY43760.1"/>
    <property type="molecule type" value="Genomic_DNA"/>
</dbReference>
<protein>
    <submittedName>
        <fullName evidence="1">Uncharacterized protein</fullName>
    </submittedName>
</protein>
<evidence type="ECO:0000313" key="1">
    <source>
        <dbReference type="EMBL" id="AWY43760.1"/>
    </source>
</evidence>
<organism evidence="1 2">
    <name type="scientific">Pseudomonas putida</name>
    <name type="common">Arthrobacter siderocapsulatus</name>
    <dbReference type="NCBI Taxonomy" id="303"/>
    <lineage>
        <taxon>Bacteria</taxon>
        <taxon>Pseudomonadati</taxon>
        <taxon>Pseudomonadota</taxon>
        <taxon>Gammaproteobacteria</taxon>
        <taxon>Pseudomonadales</taxon>
        <taxon>Pseudomonadaceae</taxon>
        <taxon>Pseudomonas</taxon>
    </lineage>
</organism>
<dbReference type="OrthoDB" id="6966858at2"/>
<dbReference type="RefSeq" id="WP_110967286.1">
    <property type="nucleotide sequence ID" value="NZ_CP029693.1"/>
</dbReference>
<dbReference type="Proteomes" id="UP000250299">
    <property type="component" value="Chromosome"/>
</dbReference>
<dbReference type="AlphaFoldDB" id="A0A2Z4RRR7"/>